<keyword evidence="1 5" id="KW-0732">Signal</keyword>
<comment type="similarity">
    <text evidence="5">Belongs to the IL-12B family.</text>
</comment>
<dbReference type="Proteomes" id="UP000001646">
    <property type="component" value="Chromosome 2"/>
</dbReference>
<keyword evidence="5" id="KW-0202">Cytokine</keyword>
<evidence type="ECO:0000313" key="9">
    <source>
        <dbReference type="Proteomes" id="UP000001646"/>
    </source>
</evidence>
<dbReference type="InParanoid" id="G1KRP1"/>
<proteinExistence type="inferred from homology"/>
<dbReference type="GO" id="GO:0043514">
    <property type="term" value="C:interleukin-12 complex"/>
    <property type="evidence" value="ECO:0000318"/>
    <property type="project" value="GO_Central"/>
</dbReference>
<evidence type="ECO:0000256" key="5">
    <source>
        <dbReference type="RuleBase" id="RU281113"/>
    </source>
</evidence>
<dbReference type="GeneID" id="103277860"/>
<feature type="domain" description="Interleukin-12 beta central" evidence="7">
    <location>
        <begin position="127"/>
        <end position="213"/>
    </location>
</feature>
<dbReference type="AlphaFoldDB" id="G1KRP1"/>
<evidence type="ECO:0000256" key="3">
    <source>
        <dbReference type="ARBA" id="ARBA00023180"/>
    </source>
</evidence>
<dbReference type="CTD" id="3593"/>
<comment type="subcellular location">
    <subcellularLocation>
        <location evidence="5">Secreted</location>
    </subcellularLocation>
</comment>
<dbReference type="GeneTree" id="ENSGT00390000012630"/>
<dbReference type="InterPro" id="IPR019482">
    <property type="entry name" value="IL-12_beta_cen-dom"/>
</dbReference>
<gene>
    <name evidence="5" type="primary">IL12B</name>
    <name evidence="8" type="synonym">il12b</name>
</gene>
<evidence type="ECO:0000256" key="4">
    <source>
        <dbReference type="ARBA" id="ARBA00023319"/>
    </source>
</evidence>
<reference evidence="8" key="2">
    <citation type="submission" date="2025-08" db="UniProtKB">
        <authorList>
            <consortium name="Ensembl"/>
        </authorList>
    </citation>
    <scope>IDENTIFICATION</scope>
</reference>
<dbReference type="InterPro" id="IPR015528">
    <property type="entry name" value="IL-12_beta"/>
</dbReference>
<dbReference type="GO" id="GO:0035722">
    <property type="term" value="P:interleukin-12-mediated signaling pathway"/>
    <property type="evidence" value="ECO:0000318"/>
    <property type="project" value="GO_Central"/>
</dbReference>
<dbReference type="SUPFAM" id="SSF49265">
    <property type="entry name" value="Fibronectin type III"/>
    <property type="match status" value="2"/>
</dbReference>
<dbReference type="RefSeq" id="XP_008102856.1">
    <property type="nucleotide sequence ID" value="XM_008104649.3"/>
</dbReference>
<feature type="chain" id="PRO_5009366806" description="Interleukin-12 subunit beta" evidence="5">
    <location>
        <begin position="21"/>
        <end position="350"/>
    </location>
</feature>
<dbReference type="eggNOG" id="ENOG502RZMA">
    <property type="taxonomic scope" value="Eukaryota"/>
</dbReference>
<evidence type="ECO:0000313" key="8">
    <source>
        <dbReference type="Ensembl" id="ENSACAP00000015555.3"/>
    </source>
</evidence>
<dbReference type="Pfam" id="PF10420">
    <property type="entry name" value="IL12p40_C"/>
    <property type="match status" value="1"/>
</dbReference>
<reference evidence="8 9" key="1">
    <citation type="submission" date="2009-12" db="EMBL/GenBank/DDBJ databases">
        <title>The Genome Sequence of Anolis carolinensis (Green Anole Lizard).</title>
        <authorList>
            <consortium name="The Genome Sequencing Platform"/>
            <person name="Di Palma F."/>
            <person name="Alfoldi J."/>
            <person name="Heiman D."/>
            <person name="Young S."/>
            <person name="Grabherr M."/>
            <person name="Johnson J."/>
            <person name="Lander E.S."/>
            <person name="Lindblad-Toh K."/>
        </authorList>
    </citation>
    <scope>NUCLEOTIDE SEQUENCE [LARGE SCALE GENOMIC DNA]</scope>
    <source>
        <strain evidence="8 9">JBL SC #1</strain>
    </source>
</reference>
<dbReference type="GO" id="GO:0004896">
    <property type="term" value="F:cytokine receptor activity"/>
    <property type="evidence" value="ECO:0007669"/>
    <property type="project" value="UniProtKB-UniRule"/>
</dbReference>
<evidence type="ECO:0000256" key="1">
    <source>
        <dbReference type="ARBA" id="ARBA00022729"/>
    </source>
</evidence>
<keyword evidence="5" id="KW-0964">Secreted</keyword>
<organism evidence="8 9">
    <name type="scientific">Anolis carolinensis</name>
    <name type="common">Green anole</name>
    <name type="synonym">American chameleon</name>
    <dbReference type="NCBI Taxonomy" id="28377"/>
    <lineage>
        <taxon>Eukaryota</taxon>
        <taxon>Metazoa</taxon>
        <taxon>Chordata</taxon>
        <taxon>Craniata</taxon>
        <taxon>Vertebrata</taxon>
        <taxon>Euteleostomi</taxon>
        <taxon>Lepidosauria</taxon>
        <taxon>Squamata</taxon>
        <taxon>Bifurcata</taxon>
        <taxon>Unidentata</taxon>
        <taxon>Episquamata</taxon>
        <taxon>Toxicofera</taxon>
        <taxon>Iguania</taxon>
        <taxon>Dactyloidae</taxon>
        <taxon>Anolis</taxon>
    </lineage>
</organism>
<dbReference type="GO" id="GO:0005125">
    <property type="term" value="F:cytokine activity"/>
    <property type="evidence" value="ECO:0007669"/>
    <property type="project" value="UniProtKB-KW"/>
</dbReference>
<dbReference type="KEGG" id="acs:103277860"/>
<comment type="subunit">
    <text evidence="5">Heterodimer with IL12A; disulfide-linked. The heterodimer is known as interleukin IL-12.</text>
</comment>
<keyword evidence="3 5" id="KW-0325">Glycoprotein</keyword>
<dbReference type="Gene3D" id="2.60.40.10">
    <property type="entry name" value="Immunoglobulins"/>
    <property type="match status" value="3"/>
</dbReference>
<dbReference type="SUPFAM" id="SSF48726">
    <property type="entry name" value="Immunoglobulin"/>
    <property type="match status" value="1"/>
</dbReference>
<dbReference type="PRINTS" id="PR01928">
    <property type="entry name" value="INTRLEUKN12B"/>
</dbReference>
<dbReference type="InterPro" id="IPR036179">
    <property type="entry name" value="Ig-like_dom_sf"/>
</dbReference>
<accession>G1KRP1</accession>
<keyword evidence="9" id="KW-1185">Reference proteome</keyword>
<dbReference type="STRING" id="28377.ENSACAP00000015555"/>
<dbReference type="InterPro" id="IPR050676">
    <property type="entry name" value="IL-12"/>
</dbReference>
<protein>
    <recommendedName>
        <fullName evidence="5">Interleukin-12 subunit beta</fullName>
        <shortName evidence="5">IL-12B</shortName>
    </recommendedName>
    <alternativeName>
        <fullName evidence="5">Cytotoxic lymphocyte maturation factor 40 kDa subunit</fullName>
    </alternativeName>
    <alternativeName>
        <fullName evidence="5">IL-12 subunit p40</fullName>
    </alternativeName>
</protein>
<dbReference type="Ensembl" id="ENSACAT00000015869.4">
    <property type="protein sequence ID" value="ENSACAP00000015555.3"/>
    <property type="gene ID" value="ENSACAG00000015836.4"/>
</dbReference>
<dbReference type="OrthoDB" id="9049191at2759"/>
<feature type="signal peptide" evidence="5">
    <location>
        <begin position="1"/>
        <end position="20"/>
    </location>
</feature>
<dbReference type="InterPro" id="IPR013783">
    <property type="entry name" value="Ig-like_fold"/>
</dbReference>
<sequence>MAILAFILITVVALSIHSEAKQEIKGNVLKVRIEWTTHSTIPPKKVLITCNTSDTFVYWEKDGIWKGNGKSLELLLKEPPDAGTYNCRSNDTHELICSQPVCVMKELPNGEIAESVLKDLKGPNDRTFFRCTANNYSGNFTCFWRSTIQDSELKFETEAWPKGTITCGEIVKDTINMNREGTEGIYSVSCKKEQNCLSTEEYKQSEMDLHVFHGGVCETHKHAFFFKDIIKPDTTECWVHQSGLLTWTPPKTWSTPYSYFGLTYQIQMVRHGREQICEVTNDALYQNGDLLACYKRECRHEKCFIRSRNRYHKSSPWSDWSAMCRNKSQRNDKSPIREDKSKIEKCRCQN</sequence>
<dbReference type="GO" id="GO:0005143">
    <property type="term" value="F:interleukin-12 receptor binding"/>
    <property type="evidence" value="ECO:0000318"/>
    <property type="project" value="GO_Central"/>
</dbReference>
<evidence type="ECO:0000256" key="6">
    <source>
        <dbReference type="SAM" id="MobiDB-lite"/>
    </source>
</evidence>
<evidence type="ECO:0000259" key="7">
    <source>
        <dbReference type="Pfam" id="PF10420"/>
    </source>
</evidence>
<evidence type="ECO:0000256" key="2">
    <source>
        <dbReference type="ARBA" id="ARBA00023157"/>
    </source>
</evidence>
<dbReference type="InterPro" id="IPR036116">
    <property type="entry name" value="FN3_sf"/>
</dbReference>
<dbReference type="HOGENOM" id="CLU_071206_1_0_1"/>
<dbReference type="GO" id="GO:0042164">
    <property type="term" value="F:interleukin-12 alpha subunit binding"/>
    <property type="evidence" value="ECO:0000318"/>
    <property type="project" value="GO_Central"/>
</dbReference>
<name>G1KRP1_ANOCA</name>
<reference evidence="8" key="3">
    <citation type="submission" date="2025-09" db="UniProtKB">
        <authorList>
            <consortium name="Ensembl"/>
        </authorList>
    </citation>
    <scope>IDENTIFICATION</scope>
</reference>
<dbReference type="PANTHER" id="PTHR48485:SF4">
    <property type="entry name" value="INTERLEUKIN-12 SUBUNIT BETA"/>
    <property type="match status" value="1"/>
</dbReference>
<dbReference type="Bgee" id="ENSACAG00000015836">
    <property type="expression patterns" value="Expressed in lung"/>
</dbReference>
<keyword evidence="2" id="KW-1015">Disulfide bond</keyword>
<dbReference type="PANTHER" id="PTHR48485">
    <property type="entry name" value="INTERLEUKIN-12 SUBUNIT BETA-RELATED"/>
    <property type="match status" value="1"/>
</dbReference>
<keyword evidence="4 5" id="KW-0393">Immunoglobulin domain</keyword>
<feature type="region of interest" description="Disordered" evidence="6">
    <location>
        <begin position="329"/>
        <end position="350"/>
    </location>
</feature>